<feature type="compositionally biased region" description="Basic and acidic residues" evidence="1">
    <location>
        <begin position="72"/>
        <end position="81"/>
    </location>
</feature>
<name>A0A0J7KF63_LASNI</name>
<evidence type="ECO:0000313" key="4">
    <source>
        <dbReference type="Proteomes" id="UP000036403"/>
    </source>
</evidence>
<comment type="caution">
    <text evidence="3">The sequence shown here is derived from an EMBL/GenBank/DDBJ whole genome shotgun (WGS) entry which is preliminary data.</text>
</comment>
<dbReference type="AlphaFoldDB" id="A0A0J7KF63"/>
<feature type="compositionally biased region" description="Acidic residues" evidence="1">
    <location>
        <begin position="59"/>
        <end position="71"/>
    </location>
</feature>
<dbReference type="EMBL" id="LBMM01008471">
    <property type="protein sequence ID" value="KMQ88846.1"/>
    <property type="molecule type" value="Genomic_DNA"/>
</dbReference>
<protein>
    <recommendedName>
        <fullName evidence="2">SAP domain-containing protein</fullName>
    </recommendedName>
</protein>
<dbReference type="SUPFAM" id="SSF68906">
    <property type="entry name" value="SAP domain"/>
    <property type="match status" value="1"/>
</dbReference>
<feature type="region of interest" description="Disordered" evidence="1">
    <location>
        <begin position="55"/>
        <end position="101"/>
    </location>
</feature>
<gene>
    <name evidence="3" type="ORF">RF55_11594</name>
</gene>
<feature type="domain" description="SAP" evidence="2">
    <location>
        <begin position="20"/>
        <end position="54"/>
    </location>
</feature>
<evidence type="ECO:0000313" key="3">
    <source>
        <dbReference type="EMBL" id="KMQ88846.1"/>
    </source>
</evidence>
<feature type="compositionally biased region" description="Basic and acidic residues" evidence="1">
    <location>
        <begin position="91"/>
        <end position="101"/>
    </location>
</feature>
<dbReference type="InterPro" id="IPR003034">
    <property type="entry name" value="SAP_dom"/>
</dbReference>
<dbReference type="InterPro" id="IPR036361">
    <property type="entry name" value="SAP_dom_sf"/>
</dbReference>
<dbReference type="STRING" id="67767.A0A0J7KF63"/>
<dbReference type="Gene3D" id="1.10.720.30">
    <property type="entry name" value="SAP domain"/>
    <property type="match status" value="1"/>
</dbReference>
<organism evidence="3 4">
    <name type="scientific">Lasius niger</name>
    <name type="common">Black garden ant</name>
    <dbReference type="NCBI Taxonomy" id="67767"/>
    <lineage>
        <taxon>Eukaryota</taxon>
        <taxon>Metazoa</taxon>
        <taxon>Ecdysozoa</taxon>
        <taxon>Arthropoda</taxon>
        <taxon>Hexapoda</taxon>
        <taxon>Insecta</taxon>
        <taxon>Pterygota</taxon>
        <taxon>Neoptera</taxon>
        <taxon>Endopterygota</taxon>
        <taxon>Hymenoptera</taxon>
        <taxon>Apocrita</taxon>
        <taxon>Aculeata</taxon>
        <taxon>Formicoidea</taxon>
        <taxon>Formicidae</taxon>
        <taxon>Formicinae</taxon>
        <taxon>Lasius</taxon>
        <taxon>Lasius</taxon>
    </lineage>
</organism>
<sequence>MATNNDVTSHEDGAKDVIQADAMTVVQLKDELKRRKLKTAGNKAELVERFRAAMLLEDQKDDDDDDNDDDDGRDRANRESSDESESSDINGEQRPRQGRERYLLTFKDVEDSIDTFSGDDGKDVKQWIKDFDETASLCQWNDVQKTIYGKKLLRGSAKLFVKYETQGRTWKDIKAALKHEFSQKINSHDVHL</sequence>
<evidence type="ECO:0000256" key="1">
    <source>
        <dbReference type="SAM" id="MobiDB-lite"/>
    </source>
</evidence>
<dbReference type="OrthoDB" id="7693469at2759"/>
<reference evidence="3 4" key="1">
    <citation type="submission" date="2015-04" db="EMBL/GenBank/DDBJ databases">
        <title>Lasius niger genome sequencing.</title>
        <authorList>
            <person name="Konorov E.A."/>
            <person name="Nikitin M.A."/>
            <person name="Kirill M.V."/>
            <person name="Chang P."/>
        </authorList>
    </citation>
    <scope>NUCLEOTIDE SEQUENCE [LARGE SCALE GENOMIC DNA]</scope>
    <source>
        <tissue evidence="3">Whole</tissue>
    </source>
</reference>
<evidence type="ECO:0000259" key="2">
    <source>
        <dbReference type="PROSITE" id="PS50800"/>
    </source>
</evidence>
<dbReference type="PaxDb" id="67767-A0A0J7KF63"/>
<dbReference type="Proteomes" id="UP000036403">
    <property type="component" value="Unassembled WGS sequence"/>
</dbReference>
<dbReference type="PROSITE" id="PS50800">
    <property type="entry name" value="SAP"/>
    <property type="match status" value="1"/>
</dbReference>
<dbReference type="SMART" id="SM00513">
    <property type="entry name" value="SAP"/>
    <property type="match status" value="1"/>
</dbReference>
<keyword evidence="4" id="KW-1185">Reference proteome</keyword>
<proteinExistence type="predicted"/>
<accession>A0A0J7KF63</accession>
<dbReference type="Pfam" id="PF02037">
    <property type="entry name" value="SAP"/>
    <property type="match status" value="1"/>
</dbReference>